<feature type="transmembrane region" description="Helical" evidence="1">
    <location>
        <begin position="87"/>
        <end position="105"/>
    </location>
</feature>
<sequence>MNKQIAITVLLLIISIMLFSLTNIDFIVQDAFYNQQSQNWILNRDLEPYKFIFYDGIKELLILVAFSFLIFLIFLKKNHTLQVYRKGIIVVILSAIFVPLSVGGLKKVTNMPCPKNEVHYGGVYPSTKVWESYPKAFNQSSIQCFPAGHASGGFALLSLFFLFKSKRNKIITIMGALLVGWSMGFYKMLIGDHFLSHTFITMILAWLIVLIIKNIY</sequence>
<dbReference type="InterPro" id="IPR036938">
    <property type="entry name" value="PAP2/HPO_sf"/>
</dbReference>
<feature type="transmembrane region" description="Helical" evidence="1">
    <location>
        <begin position="140"/>
        <end position="163"/>
    </location>
</feature>
<keyword evidence="1" id="KW-0812">Transmembrane</keyword>
<protein>
    <recommendedName>
        <fullName evidence="2">Phosphatidic acid phosphatase type 2/haloperoxidase domain-containing protein</fullName>
    </recommendedName>
</protein>
<feature type="transmembrane region" description="Helical" evidence="1">
    <location>
        <begin position="170"/>
        <end position="188"/>
    </location>
</feature>
<feature type="transmembrane region" description="Helical" evidence="1">
    <location>
        <begin position="7"/>
        <end position="32"/>
    </location>
</feature>
<reference evidence="3" key="1">
    <citation type="submission" date="2020-01" db="EMBL/GenBank/DDBJ databases">
        <authorList>
            <person name="Meier V. D."/>
            <person name="Meier V D."/>
        </authorList>
    </citation>
    <scope>NUCLEOTIDE SEQUENCE</scope>
    <source>
        <strain evidence="3">HLG_WM_MAG_04</strain>
    </source>
</reference>
<dbReference type="SUPFAM" id="SSF48317">
    <property type="entry name" value="Acid phosphatase/Vanadium-dependent haloperoxidase"/>
    <property type="match status" value="1"/>
</dbReference>
<name>A0A6S6S836_9BACT</name>
<evidence type="ECO:0000256" key="1">
    <source>
        <dbReference type="SAM" id="Phobius"/>
    </source>
</evidence>
<gene>
    <name evidence="3" type="ORF">HELGO_WM2119</name>
</gene>
<evidence type="ECO:0000259" key="2">
    <source>
        <dbReference type="Pfam" id="PF01569"/>
    </source>
</evidence>
<feature type="transmembrane region" description="Helical" evidence="1">
    <location>
        <begin position="52"/>
        <end position="75"/>
    </location>
</feature>
<dbReference type="Pfam" id="PF01569">
    <property type="entry name" value="PAP2"/>
    <property type="match status" value="1"/>
</dbReference>
<accession>A0A6S6S836</accession>
<proteinExistence type="predicted"/>
<dbReference type="EMBL" id="CACVAX010000006">
    <property type="protein sequence ID" value="CAA6802396.1"/>
    <property type="molecule type" value="Genomic_DNA"/>
</dbReference>
<dbReference type="CDD" id="cd03396">
    <property type="entry name" value="PAP2_like_6"/>
    <property type="match status" value="1"/>
</dbReference>
<feature type="domain" description="Phosphatidic acid phosphatase type 2/haloperoxidase" evidence="2">
    <location>
        <begin position="90"/>
        <end position="214"/>
    </location>
</feature>
<feature type="transmembrane region" description="Helical" evidence="1">
    <location>
        <begin position="194"/>
        <end position="212"/>
    </location>
</feature>
<evidence type="ECO:0000313" key="3">
    <source>
        <dbReference type="EMBL" id="CAA6802396.1"/>
    </source>
</evidence>
<dbReference type="Gene3D" id="1.20.144.10">
    <property type="entry name" value="Phosphatidic acid phosphatase type 2/haloperoxidase"/>
    <property type="match status" value="1"/>
</dbReference>
<organism evidence="3">
    <name type="scientific">uncultured Sulfurovum sp</name>
    <dbReference type="NCBI Taxonomy" id="269237"/>
    <lineage>
        <taxon>Bacteria</taxon>
        <taxon>Pseudomonadati</taxon>
        <taxon>Campylobacterota</taxon>
        <taxon>Epsilonproteobacteria</taxon>
        <taxon>Campylobacterales</taxon>
        <taxon>Sulfurovaceae</taxon>
        <taxon>Sulfurovum</taxon>
        <taxon>environmental samples</taxon>
    </lineage>
</organism>
<dbReference type="InterPro" id="IPR000326">
    <property type="entry name" value="PAP2/HPO"/>
</dbReference>
<keyword evidence="1" id="KW-1133">Transmembrane helix</keyword>
<keyword evidence="1" id="KW-0472">Membrane</keyword>
<dbReference type="AlphaFoldDB" id="A0A6S6S836"/>